<dbReference type="RefSeq" id="WP_144863296.1">
    <property type="nucleotide sequence ID" value="NZ_LR213769.1"/>
</dbReference>
<dbReference type="PRINTS" id="PR00116">
    <property type="entry name" value="ARGINASE"/>
</dbReference>
<protein>
    <submittedName>
        <fullName evidence="5">Arginase</fullName>
    </submittedName>
</protein>
<evidence type="ECO:0000256" key="3">
    <source>
        <dbReference type="ARBA" id="ARBA00023211"/>
    </source>
</evidence>
<dbReference type="PROSITE" id="PS51409">
    <property type="entry name" value="ARGINASE_2"/>
    <property type="match status" value="1"/>
</dbReference>
<keyword evidence="6" id="KW-1185">Reference proteome</keyword>
<dbReference type="GO" id="GO:0030145">
    <property type="term" value="F:manganese ion binding"/>
    <property type="evidence" value="ECO:0007669"/>
    <property type="project" value="TreeGrafter"/>
</dbReference>
<dbReference type="GO" id="GO:0004053">
    <property type="term" value="F:arginase activity"/>
    <property type="evidence" value="ECO:0007669"/>
    <property type="project" value="TreeGrafter"/>
</dbReference>
<sequence length="291" mass="32580">MPELLPETLNLFFPQWQGSGRFELYEGARLLYELLHDRISLTQIPTSLTYSLTVDRSILGYSQIFSQFLDACKLIQARNPESILMIGGDCGVEIAPVSFLNRRYDKSLAVIWLDAHGDLNTPNSSPSSHFHGMPLRVLLGEGNTDIVSQAFSKLEPNQVFLIGAREFDVPERSFIQQKELSVFSAESINNGDYNKLFSTLDKAGFKKLYVHLDLDVIEPQEFPDVSCPTPNGISINELQKFLVGLRENFDLVGFSVLEFLPTQSKKLAALKVIKLLESINLLPASPVSNEL</sequence>
<keyword evidence="1" id="KW-0479">Metal-binding</keyword>
<dbReference type="Proteomes" id="UP000320055">
    <property type="component" value="Unassembled WGS sequence"/>
</dbReference>
<keyword evidence="3" id="KW-0464">Manganese</keyword>
<dbReference type="AlphaFoldDB" id="A0A563VZI7"/>
<gene>
    <name evidence="5" type="ORF">H1P_50041</name>
</gene>
<dbReference type="EMBL" id="CAACVJ010000445">
    <property type="protein sequence ID" value="VEP16836.1"/>
    <property type="molecule type" value="Genomic_DNA"/>
</dbReference>
<name>A0A563VZI7_9CYAN</name>
<dbReference type="CDD" id="cd09999">
    <property type="entry name" value="Arginase-like_1"/>
    <property type="match status" value="1"/>
</dbReference>
<evidence type="ECO:0000313" key="5">
    <source>
        <dbReference type="EMBL" id="VEP16836.1"/>
    </source>
</evidence>
<dbReference type="InterPro" id="IPR006035">
    <property type="entry name" value="Ureohydrolase"/>
</dbReference>
<dbReference type="Gene3D" id="3.40.800.10">
    <property type="entry name" value="Ureohydrolase domain"/>
    <property type="match status" value="1"/>
</dbReference>
<comment type="similarity">
    <text evidence="4">Belongs to the arginase family.</text>
</comment>
<evidence type="ECO:0000313" key="6">
    <source>
        <dbReference type="Proteomes" id="UP000320055"/>
    </source>
</evidence>
<dbReference type="InterPro" id="IPR023696">
    <property type="entry name" value="Ureohydrolase_dom_sf"/>
</dbReference>
<dbReference type="PANTHER" id="PTHR43782:SF3">
    <property type="entry name" value="ARGINASE"/>
    <property type="match status" value="1"/>
</dbReference>
<dbReference type="GO" id="GO:0005829">
    <property type="term" value="C:cytosol"/>
    <property type="evidence" value="ECO:0007669"/>
    <property type="project" value="TreeGrafter"/>
</dbReference>
<keyword evidence="2" id="KW-0378">Hydrolase</keyword>
<dbReference type="Pfam" id="PF00491">
    <property type="entry name" value="Arginase"/>
    <property type="match status" value="1"/>
</dbReference>
<dbReference type="SUPFAM" id="SSF52768">
    <property type="entry name" value="Arginase/deacetylase"/>
    <property type="match status" value="1"/>
</dbReference>
<dbReference type="OrthoDB" id="9788689at2"/>
<evidence type="ECO:0000256" key="1">
    <source>
        <dbReference type="ARBA" id="ARBA00022723"/>
    </source>
</evidence>
<evidence type="ECO:0000256" key="2">
    <source>
        <dbReference type="ARBA" id="ARBA00022801"/>
    </source>
</evidence>
<reference evidence="5 6" key="1">
    <citation type="submission" date="2019-01" db="EMBL/GenBank/DDBJ databases">
        <authorList>
            <person name="Brito A."/>
        </authorList>
    </citation>
    <scope>NUCLEOTIDE SEQUENCE [LARGE SCALE GENOMIC DNA]</scope>
    <source>
        <strain evidence="5">1</strain>
    </source>
</reference>
<evidence type="ECO:0000256" key="4">
    <source>
        <dbReference type="PROSITE-ProRule" id="PRU00742"/>
    </source>
</evidence>
<organism evidence="5 6">
    <name type="scientific">Hyella patelloides LEGE 07179</name>
    <dbReference type="NCBI Taxonomy" id="945734"/>
    <lineage>
        <taxon>Bacteria</taxon>
        <taxon>Bacillati</taxon>
        <taxon>Cyanobacteriota</taxon>
        <taxon>Cyanophyceae</taxon>
        <taxon>Pleurocapsales</taxon>
        <taxon>Hyellaceae</taxon>
        <taxon>Hyella</taxon>
    </lineage>
</organism>
<accession>A0A563VZI7</accession>
<dbReference type="PANTHER" id="PTHR43782">
    <property type="entry name" value="ARGINASE"/>
    <property type="match status" value="1"/>
</dbReference>
<proteinExistence type="inferred from homology"/>